<keyword evidence="12" id="KW-1185">Reference proteome</keyword>
<feature type="transmembrane region" description="Helical" evidence="9">
    <location>
        <begin position="373"/>
        <end position="397"/>
    </location>
</feature>
<evidence type="ECO:0000256" key="3">
    <source>
        <dbReference type="ARBA" id="ARBA00022448"/>
    </source>
</evidence>
<dbReference type="AlphaFoldDB" id="A0A2R5GMY6"/>
<dbReference type="SUPFAM" id="SSF103473">
    <property type="entry name" value="MFS general substrate transporter"/>
    <property type="match status" value="1"/>
</dbReference>
<feature type="transmembrane region" description="Helical" evidence="9">
    <location>
        <begin position="440"/>
        <end position="463"/>
    </location>
</feature>
<evidence type="ECO:0000256" key="8">
    <source>
        <dbReference type="SAM" id="MobiDB-lite"/>
    </source>
</evidence>
<keyword evidence="3" id="KW-0813">Transport</keyword>
<dbReference type="InParanoid" id="A0A2R5GMY6"/>
<evidence type="ECO:0000313" key="12">
    <source>
        <dbReference type="Proteomes" id="UP000241890"/>
    </source>
</evidence>
<organism evidence="11 12">
    <name type="scientific">Hondaea fermentalgiana</name>
    <dbReference type="NCBI Taxonomy" id="2315210"/>
    <lineage>
        <taxon>Eukaryota</taxon>
        <taxon>Sar</taxon>
        <taxon>Stramenopiles</taxon>
        <taxon>Bigyra</taxon>
        <taxon>Labyrinthulomycetes</taxon>
        <taxon>Thraustochytrida</taxon>
        <taxon>Thraustochytriidae</taxon>
        <taxon>Hondaea</taxon>
    </lineage>
</organism>
<evidence type="ECO:0000256" key="4">
    <source>
        <dbReference type="ARBA" id="ARBA00022597"/>
    </source>
</evidence>
<feature type="transmembrane region" description="Helical" evidence="9">
    <location>
        <begin position="314"/>
        <end position="336"/>
    </location>
</feature>
<sequence>MKSQLLGGARRSAAAYDEELRSMRRRTLVVLYMTYACFYLSRKADSVVKIALHEEEGFSVEDLAMLDTVYLSVYTGSTMALAASGLLSGWLDSSKFLCTALMCLAITSWLKSRARTPTEFAAYQVLHAFFQSAGWPTCIKLVGIWVTENRGFVMGIWTTCQSLGGILGALWATWFMSHYSWSYSYLYHVPLMVAMGIVCYFTIRDDPPNRDDEDDDEDGDDLPEGPTLVMNDNNRGCPGDMEMAKRRGRLGSTGSRSRAGSFPGTEEVTLYKVLHIPGVVWILISYFFLKFLRYALLMWLPYYYEEGLHFDQSLAGYMSSCFELGGMIGTPFIGWFSDQVLQGRRDLTAAWFLSGASIMLMACVLVSAAGVTLNAVCMFLVGILVIGPDSIISGTIAQDLGVASSMGNKAIGTLAGLINSVGSCGAIFQSYATAYISRVYGWSVLFTIFVACSMWSACILFAVAHRNRGEALSGITSQKTSMRIVTVCASIFVLYMLALSGSQGAASAASK</sequence>
<keyword evidence="6 9" id="KW-1133">Transmembrane helix</keyword>
<feature type="transmembrane region" description="Helical" evidence="9">
    <location>
        <begin position="484"/>
        <end position="506"/>
    </location>
</feature>
<evidence type="ECO:0000256" key="1">
    <source>
        <dbReference type="ARBA" id="ARBA00004141"/>
    </source>
</evidence>
<comment type="subcellular location">
    <subcellularLocation>
        <location evidence="1">Membrane</location>
        <topology evidence="1">Multi-pass membrane protein</topology>
    </subcellularLocation>
</comment>
<accession>A0A2R5GMY6</accession>
<feature type="transmembrane region" description="Helical" evidence="9">
    <location>
        <begin position="152"/>
        <end position="173"/>
    </location>
</feature>
<evidence type="ECO:0000256" key="2">
    <source>
        <dbReference type="ARBA" id="ARBA00009598"/>
    </source>
</evidence>
<keyword evidence="7 9" id="KW-0472">Membrane</keyword>
<dbReference type="PANTHER" id="PTHR43184:SF12">
    <property type="entry name" value="SUGAR PHOSPHATE EXCHANGER 3"/>
    <property type="match status" value="1"/>
</dbReference>
<keyword evidence="5 9" id="KW-0812">Transmembrane</keyword>
<keyword evidence="4" id="KW-0762">Sugar transport</keyword>
<dbReference type="Pfam" id="PF07690">
    <property type="entry name" value="MFS_1"/>
    <property type="match status" value="1"/>
</dbReference>
<dbReference type="Gene3D" id="1.20.1250.20">
    <property type="entry name" value="MFS general substrate transporter like domains"/>
    <property type="match status" value="2"/>
</dbReference>
<dbReference type="InterPro" id="IPR000849">
    <property type="entry name" value="Sugar_P_transporter"/>
</dbReference>
<feature type="compositionally biased region" description="Acidic residues" evidence="8">
    <location>
        <begin position="211"/>
        <end position="223"/>
    </location>
</feature>
<feature type="transmembrane region" description="Helical" evidence="9">
    <location>
        <begin position="185"/>
        <end position="203"/>
    </location>
</feature>
<evidence type="ECO:0000256" key="9">
    <source>
        <dbReference type="SAM" id="Phobius"/>
    </source>
</evidence>
<proteinExistence type="inferred from homology"/>
<feature type="transmembrane region" description="Helical" evidence="9">
    <location>
        <begin position="409"/>
        <end position="428"/>
    </location>
</feature>
<dbReference type="InterPro" id="IPR020846">
    <property type="entry name" value="MFS_dom"/>
</dbReference>
<evidence type="ECO:0000256" key="6">
    <source>
        <dbReference type="ARBA" id="ARBA00022989"/>
    </source>
</evidence>
<feature type="transmembrane region" description="Helical" evidence="9">
    <location>
        <begin position="279"/>
        <end position="302"/>
    </location>
</feature>
<dbReference type="GO" id="GO:0022857">
    <property type="term" value="F:transmembrane transporter activity"/>
    <property type="evidence" value="ECO:0007669"/>
    <property type="project" value="InterPro"/>
</dbReference>
<dbReference type="PANTHER" id="PTHR43184">
    <property type="entry name" value="MAJOR FACILITATOR SUPERFAMILY TRANSPORTER 16, ISOFORM B"/>
    <property type="match status" value="1"/>
</dbReference>
<evidence type="ECO:0000313" key="11">
    <source>
        <dbReference type="EMBL" id="GBG32256.1"/>
    </source>
</evidence>
<dbReference type="GO" id="GO:0016020">
    <property type="term" value="C:membrane"/>
    <property type="evidence" value="ECO:0007669"/>
    <property type="project" value="UniProtKB-SubCell"/>
</dbReference>
<evidence type="ECO:0000256" key="5">
    <source>
        <dbReference type="ARBA" id="ARBA00022692"/>
    </source>
</evidence>
<evidence type="ECO:0000256" key="7">
    <source>
        <dbReference type="ARBA" id="ARBA00023136"/>
    </source>
</evidence>
<dbReference type="InterPro" id="IPR011701">
    <property type="entry name" value="MFS"/>
</dbReference>
<dbReference type="InterPro" id="IPR036259">
    <property type="entry name" value="MFS_trans_sf"/>
</dbReference>
<dbReference type="OrthoDB" id="3639251at2759"/>
<name>A0A2R5GMY6_9STRA</name>
<reference evidence="11 12" key="1">
    <citation type="submission" date="2017-12" db="EMBL/GenBank/DDBJ databases">
        <title>Sequencing, de novo assembly and annotation of complete genome of a new Thraustochytrid species, strain FCC1311.</title>
        <authorList>
            <person name="Sedici K."/>
            <person name="Godart F."/>
            <person name="Aiese Cigliano R."/>
            <person name="Sanseverino W."/>
            <person name="Barakat M."/>
            <person name="Ortet P."/>
            <person name="Marechal E."/>
            <person name="Cagnac O."/>
            <person name="Amato A."/>
        </authorList>
    </citation>
    <scope>NUCLEOTIDE SEQUENCE [LARGE SCALE GENOMIC DNA]</scope>
</reference>
<dbReference type="EMBL" id="BEYU01000119">
    <property type="protein sequence ID" value="GBG32256.1"/>
    <property type="molecule type" value="Genomic_DNA"/>
</dbReference>
<protein>
    <submittedName>
        <fullName evidence="11">Glucose-6-phosphate exchanger SLC37A2</fullName>
    </submittedName>
</protein>
<dbReference type="PROSITE" id="PS50850">
    <property type="entry name" value="MFS"/>
    <property type="match status" value="1"/>
</dbReference>
<feature type="region of interest" description="Disordered" evidence="8">
    <location>
        <begin position="209"/>
        <end position="233"/>
    </location>
</feature>
<comment type="caution">
    <text evidence="11">The sequence shown here is derived from an EMBL/GenBank/DDBJ whole genome shotgun (WGS) entry which is preliminary data.</text>
</comment>
<evidence type="ECO:0000259" key="10">
    <source>
        <dbReference type="PROSITE" id="PS50850"/>
    </source>
</evidence>
<dbReference type="PIRSF" id="PIRSF002808">
    <property type="entry name" value="Hexose_phosphate_transp"/>
    <property type="match status" value="1"/>
</dbReference>
<feature type="domain" description="Major facilitator superfamily (MFS) profile" evidence="10">
    <location>
        <begin position="27"/>
        <end position="468"/>
    </location>
</feature>
<gene>
    <name evidence="11" type="ORF">FCC1311_084812</name>
</gene>
<dbReference type="Proteomes" id="UP000241890">
    <property type="component" value="Unassembled WGS sequence"/>
</dbReference>
<feature type="transmembrane region" description="Helical" evidence="9">
    <location>
        <begin position="68"/>
        <end position="87"/>
    </location>
</feature>
<feature type="transmembrane region" description="Helical" evidence="9">
    <location>
        <begin position="348"/>
        <end position="367"/>
    </location>
</feature>
<comment type="similarity">
    <text evidence="2">Belongs to the major facilitator superfamily. Organophosphate:Pi antiporter (OPA) (TC 2.A.1.4) family.</text>
</comment>